<reference evidence="1" key="1">
    <citation type="journal article" date="2014" name="Front. Microbiol.">
        <title>High frequency of phylogenetically diverse reductive dehalogenase-homologous genes in deep subseafloor sedimentary metagenomes.</title>
        <authorList>
            <person name="Kawai M."/>
            <person name="Futagami T."/>
            <person name="Toyoda A."/>
            <person name="Takaki Y."/>
            <person name="Nishi S."/>
            <person name="Hori S."/>
            <person name="Arai W."/>
            <person name="Tsubouchi T."/>
            <person name="Morono Y."/>
            <person name="Uchiyama I."/>
            <person name="Ito T."/>
            <person name="Fujiyama A."/>
            <person name="Inagaki F."/>
            <person name="Takami H."/>
        </authorList>
    </citation>
    <scope>NUCLEOTIDE SEQUENCE</scope>
    <source>
        <strain evidence="1">Expedition CK06-06</strain>
    </source>
</reference>
<dbReference type="InterPro" id="IPR050789">
    <property type="entry name" value="Diverse_Enzym_Activities"/>
</dbReference>
<dbReference type="EMBL" id="BARS01014914">
    <property type="protein sequence ID" value="GAF98046.1"/>
    <property type="molecule type" value="Genomic_DNA"/>
</dbReference>
<accession>X0UFH1</accession>
<gene>
    <name evidence="1" type="ORF">S01H1_24771</name>
</gene>
<feature type="non-terminal residue" evidence="1">
    <location>
        <position position="175"/>
    </location>
</feature>
<dbReference type="PANTHER" id="PTHR43283:SF7">
    <property type="entry name" value="BETA-LACTAMASE-RELATED DOMAIN-CONTAINING PROTEIN"/>
    <property type="match status" value="1"/>
</dbReference>
<organism evidence="1">
    <name type="scientific">marine sediment metagenome</name>
    <dbReference type="NCBI Taxonomy" id="412755"/>
    <lineage>
        <taxon>unclassified sequences</taxon>
        <taxon>metagenomes</taxon>
        <taxon>ecological metagenomes</taxon>
    </lineage>
</organism>
<sequence length="175" mass="19562">MTDSSGMPAALLPLPSQPQDLPWPTEAWPHTPLDPRVDRAALETLLDHAFETPEPDELDLTHGVVIVHRGAIVAERYARDVTPEDAFLSWSMAKSITNCLIGIRVHQGKLDISQPPSVREWSADDPRSRITIDQMLRMVDGLRFREAEHLGGGSVRYYPEEESDVIPMLFGDGKK</sequence>
<evidence type="ECO:0000313" key="1">
    <source>
        <dbReference type="EMBL" id="GAF98046.1"/>
    </source>
</evidence>
<dbReference type="Gene3D" id="3.40.710.10">
    <property type="entry name" value="DD-peptidase/beta-lactamase superfamily"/>
    <property type="match status" value="1"/>
</dbReference>
<dbReference type="AlphaFoldDB" id="X0UFH1"/>
<dbReference type="SUPFAM" id="SSF56601">
    <property type="entry name" value="beta-lactamase/transpeptidase-like"/>
    <property type="match status" value="1"/>
</dbReference>
<dbReference type="PANTHER" id="PTHR43283">
    <property type="entry name" value="BETA-LACTAMASE-RELATED"/>
    <property type="match status" value="1"/>
</dbReference>
<proteinExistence type="predicted"/>
<protein>
    <submittedName>
        <fullName evidence="1">Uncharacterized protein</fullName>
    </submittedName>
</protein>
<comment type="caution">
    <text evidence="1">The sequence shown here is derived from an EMBL/GenBank/DDBJ whole genome shotgun (WGS) entry which is preliminary data.</text>
</comment>
<name>X0UFH1_9ZZZZ</name>
<dbReference type="InterPro" id="IPR012338">
    <property type="entry name" value="Beta-lactam/transpept-like"/>
</dbReference>